<feature type="transmembrane region" description="Helical" evidence="1">
    <location>
        <begin position="53"/>
        <end position="75"/>
    </location>
</feature>
<keyword evidence="3" id="KW-1185">Reference proteome</keyword>
<evidence type="ECO:0008006" key="4">
    <source>
        <dbReference type="Google" id="ProtNLM"/>
    </source>
</evidence>
<evidence type="ECO:0000313" key="3">
    <source>
        <dbReference type="Proteomes" id="UP001431010"/>
    </source>
</evidence>
<evidence type="ECO:0000313" key="2">
    <source>
        <dbReference type="EMBL" id="UFZ02052.1"/>
    </source>
</evidence>
<protein>
    <recommendedName>
        <fullName evidence="4">LPXTG cell wall anchor domain-containing protein</fullName>
    </recommendedName>
</protein>
<evidence type="ECO:0000256" key="1">
    <source>
        <dbReference type="SAM" id="Phobius"/>
    </source>
</evidence>
<proteinExistence type="predicted"/>
<dbReference type="RefSeq" id="WP_231317845.1">
    <property type="nucleotide sequence ID" value="NZ_CP088156.1"/>
</dbReference>
<dbReference type="EMBL" id="CP088156">
    <property type="protein sequence ID" value="UFZ02052.1"/>
    <property type="molecule type" value="Genomic_DNA"/>
</dbReference>
<gene>
    <name evidence="2" type="ORF">LQG66_22405</name>
</gene>
<accession>A0ABY3R4S9</accession>
<organism evidence="2 3">
    <name type="scientific">Bradyrhizobium ontarionense</name>
    <dbReference type="NCBI Taxonomy" id="2898149"/>
    <lineage>
        <taxon>Bacteria</taxon>
        <taxon>Pseudomonadati</taxon>
        <taxon>Pseudomonadota</taxon>
        <taxon>Alphaproteobacteria</taxon>
        <taxon>Hyphomicrobiales</taxon>
        <taxon>Nitrobacteraceae</taxon>
        <taxon>Bradyrhizobium</taxon>
    </lineage>
</organism>
<keyword evidence="1" id="KW-0812">Transmembrane</keyword>
<keyword evidence="1" id="KW-1133">Transmembrane helix</keyword>
<keyword evidence="1" id="KW-0472">Membrane</keyword>
<sequence length="85" mass="8798">MSEPEQKLPVWPPARGPGSPEAGNGCLTAFLIVFGIILLLPGVLCVIADPRGALPLTGLAFVIAGGGLLMIIAAVGRMKRRKPPQ</sequence>
<name>A0ABY3R4S9_9BRAD</name>
<dbReference type="Proteomes" id="UP001431010">
    <property type="component" value="Chromosome"/>
</dbReference>
<feature type="transmembrane region" description="Helical" evidence="1">
    <location>
        <begin position="25"/>
        <end position="47"/>
    </location>
</feature>
<reference evidence="2" key="1">
    <citation type="journal article" date="2024" name="Antonie Van Leeuwenhoek">
        <title>Bradyrhizobium ontarionense sp. nov., a novel bacterial symbiont isolated from Aeschynomene indica (Indian jointvetch), harbours photosynthesis, nitrogen fixation and nitrous oxide (N2O) reductase genes.</title>
        <authorList>
            <person name="Bromfield E.S.P."/>
            <person name="Cloutier S."/>
        </authorList>
    </citation>
    <scope>NUCLEOTIDE SEQUENCE</scope>
    <source>
        <strain evidence="2">A19</strain>
    </source>
</reference>